<comment type="caution">
    <text evidence="2">The sequence shown here is derived from an EMBL/GenBank/DDBJ whole genome shotgun (WGS) entry which is preliminary data.</text>
</comment>
<feature type="region of interest" description="Disordered" evidence="1">
    <location>
        <begin position="1"/>
        <end position="24"/>
    </location>
</feature>
<sequence length="156" mass="17481">MSRWHKPGCATPDIVVDTSTQTPSCRACGATPDLTSLIREQAHASPFPEPPPDQPRGHFRLAYLSPPPPNGSPPTDDAPVHLTLEVYPLTNCPAYETVSYCWAGEDGDDTRCRPVYVGEYWDVMLHTRNCWEMLRSSSTLDRMLRRSCRRGGIHVE</sequence>
<dbReference type="Proteomes" id="UP001197093">
    <property type="component" value="Unassembled WGS sequence"/>
</dbReference>
<proteinExistence type="predicted"/>
<evidence type="ECO:0000313" key="2">
    <source>
        <dbReference type="EMBL" id="KAG7286694.1"/>
    </source>
</evidence>
<keyword evidence="3" id="KW-1185">Reference proteome</keyword>
<organism evidence="2 3">
    <name type="scientific">Staphylotrichum longicolle</name>
    <dbReference type="NCBI Taxonomy" id="669026"/>
    <lineage>
        <taxon>Eukaryota</taxon>
        <taxon>Fungi</taxon>
        <taxon>Dikarya</taxon>
        <taxon>Ascomycota</taxon>
        <taxon>Pezizomycotina</taxon>
        <taxon>Sordariomycetes</taxon>
        <taxon>Sordariomycetidae</taxon>
        <taxon>Sordariales</taxon>
        <taxon>Chaetomiaceae</taxon>
        <taxon>Staphylotrichum</taxon>
    </lineage>
</organism>
<feature type="region of interest" description="Disordered" evidence="1">
    <location>
        <begin position="40"/>
        <end position="78"/>
    </location>
</feature>
<reference evidence="2" key="1">
    <citation type="submission" date="2023-02" db="EMBL/GenBank/DDBJ databases">
        <authorList>
            <person name="Palmer J.M."/>
        </authorList>
    </citation>
    <scope>NUCLEOTIDE SEQUENCE</scope>
    <source>
        <strain evidence="2">FW57</strain>
    </source>
</reference>
<accession>A0AAD4ESF0</accession>
<dbReference type="AlphaFoldDB" id="A0AAD4ESF0"/>
<protein>
    <recommendedName>
        <fullName evidence="4">Heterokaryon incompatibility domain-containing protein</fullName>
    </recommendedName>
</protein>
<dbReference type="EMBL" id="JAHCVI010000004">
    <property type="protein sequence ID" value="KAG7286694.1"/>
    <property type="molecule type" value="Genomic_DNA"/>
</dbReference>
<evidence type="ECO:0000256" key="1">
    <source>
        <dbReference type="SAM" id="MobiDB-lite"/>
    </source>
</evidence>
<name>A0AAD4ESF0_9PEZI</name>
<gene>
    <name evidence="2" type="ORF">NEMBOFW57_009005</name>
</gene>
<evidence type="ECO:0008006" key="4">
    <source>
        <dbReference type="Google" id="ProtNLM"/>
    </source>
</evidence>
<evidence type="ECO:0000313" key="3">
    <source>
        <dbReference type="Proteomes" id="UP001197093"/>
    </source>
</evidence>